<name>A0A075HGG9_9EURY</name>
<evidence type="ECO:0000256" key="2">
    <source>
        <dbReference type="SAM" id="MobiDB-lite"/>
    </source>
</evidence>
<dbReference type="SUPFAM" id="SSF50475">
    <property type="entry name" value="FMN-binding split barrel"/>
    <property type="match status" value="1"/>
</dbReference>
<organism evidence="6">
    <name type="scientific">uncultured marine group II/III euryarchaeote KM3_69_F11</name>
    <dbReference type="NCBI Taxonomy" id="1456490"/>
    <lineage>
        <taxon>Archaea</taxon>
        <taxon>Methanobacteriati</taxon>
        <taxon>Methanobacteriota</taxon>
        <taxon>environmental samples</taxon>
    </lineage>
</organism>
<evidence type="ECO:0000313" key="6">
    <source>
        <dbReference type="EMBL" id="AIF15079.1"/>
    </source>
</evidence>
<feature type="domain" description="3-octaprenyl-4-hydroxybenzoate carboxy-lyase-like N-terminal" evidence="4">
    <location>
        <begin position="10"/>
        <end position="91"/>
    </location>
</feature>
<proteinExistence type="inferred from homology"/>
<dbReference type="GO" id="GO:0016831">
    <property type="term" value="F:carboxy-lyase activity"/>
    <property type="evidence" value="ECO:0007669"/>
    <property type="project" value="InterPro"/>
</dbReference>
<feature type="region of interest" description="Disordered" evidence="2">
    <location>
        <begin position="446"/>
        <end position="467"/>
    </location>
</feature>
<dbReference type="Gene3D" id="3.40.1670.10">
    <property type="entry name" value="UbiD C-terminal domain-like"/>
    <property type="match status" value="1"/>
</dbReference>
<reference evidence="6" key="1">
    <citation type="journal article" date="2014" name="Genome Biol. Evol.">
        <title>Pangenome evidence for extensive interdomain horizontal transfer affecting lineage core and shell genes in uncultured planktonic thaumarchaeota and euryarchaeota.</title>
        <authorList>
            <person name="Deschamps P."/>
            <person name="Zivanovic Y."/>
            <person name="Moreira D."/>
            <person name="Rodriguez-Valera F."/>
            <person name="Lopez-Garcia P."/>
        </authorList>
    </citation>
    <scope>NUCLEOTIDE SEQUENCE</scope>
</reference>
<dbReference type="InterPro" id="IPR049383">
    <property type="entry name" value="UbiD-like_N"/>
</dbReference>
<protein>
    <submittedName>
        <fullName evidence="6">UbiD family decarboxylase (UbiD)</fullName>
    </submittedName>
</protein>
<dbReference type="PANTHER" id="PTHR30108">
    <property type="entry name" value="3-OCTAPRENYL-4-HYDROXYBENZOATE CARBOXY-LYASE-RELATED"/>
    <property type="match status" value="1"/>
</dbReference>
<dbReference type="SUPFAM" id="SSF143968">
    <property type="entry name" value="UbiD C-terminal domain-like"/>
    <property type="match status" value="2"/>
</dbReference>
<sequence length="623" mass="68819">MVWRQLSRYVEALEESNEMLRIVDPVDVELEAGCFADRLVKKGGPALRFEQPRLPDGSISQFPLLMNLFGTRERTNRALGVDDPREIGERMVALMKPDVGGILKAPWTGIGLAKQGMTMAPRKVSRGACQQVVMEVPDVTRLPIPKTWPEDAGPFMTLPLVVTADADTGVHNMGMYRSQVYGPTEVGLHWQAHKHGADHADAASGRMPVAICLGGPPEVMFSAIAPLPNNLTEYEFAGLLGGRRLSIVKCETNDLWVPAECDVLIEGYTLPSETRMEGPFGDHFGYYSLAEPYPVMHITRITHRKDAMIPMTIVGMPPMEDGYLGEAIAEAFLPTLQFQHRDVSDLFLPLETGFHNLAIVASKQRYPRQARKTALGLLGAGQMMFQKVIVTVDEDHSVKDLDALLDALDYRVHIPNDLVFLRGMVADTLAHAAPWENIHDKLIIDATTTPDNDPHSGQPPQPGCPDSLEISASAVSGVIQARMLRSSMLVVTTNIEGGPKPESSMEDVSEEGAARQREIIGGICDAIWSLEAAQNLRWLFITDDDVYLASEEWKRRLLWQLFCRFDVGRDLHFDDSGGRLAWDATAPIPSSKGPLPVRRWPGVTLHDPEVAKRVDAWLAEGGY</sequence>
<dbReference type="InterPro" id="IPR049381">
    <property type="entry name" value="UbiD-like_C"/>
</dbReference>
<accession>A0A075HGG9</accession>
<comment type="similarity">
    <text evidence="1">Belongs to the UbiD family.</text>
</comment>
<dbReference type="AlphaFoldDB" id="A0A075HGG9"/>
<gene>
    <name evidence="6" type="primary">ubiD</name>
</gene>
<evidence type="ECO:0000259" key="3">
    <source>
        <dbReference type="Pfam" id="PF01977"/>
    </source>
</evidence>
<evidence type="ECO:0000256" key="1">
    <source>
        <dbReference type="ARBA" id="ARBA00010021"/>
    </source>
</evidence>
<feature type="domain" description="3-octaprenyl-4-hydroxybenzoate carboxy-lyase-like Rift-related" evidence="3">
    <location>
        <begin position="123"/>
        <end position="317"/>
    </location>
</feature>
<dbReference type="Pfam" id="PF20695">
    <property type="entry name" value="UbiD_N"/>
    <property type="match status" value="1"/>
</dbReference>
<evidence type="ECO:0000259" key="4">
    <source>
        <dbReference type="Pfam" id="PF20695"/>
    </source>
</evidence>
<dbReference type="Pfam" id="PF01977">
    <property type="entry name" value="UbiD"/>
    <property type="match status" value="1"/>
</dbReference>
<dbReference type="Pfam" id="PF20696">
    <property type="entry name" value="UbiD_C"/>
    <property type="match status" value="1"/>
</dbReference>
<dbReference type="InterPro" id="IPR002830">
    <property type="entry name" value="UbiD"/>
</dbReference>
<dbReference type="NCBIfam" id="TIGR00148">
    <property type="entry name" value="UbiD family decarboxylase"/>
    <property type="match status" value="1"/>
</dbReference>
<dbReference type="GO" id="GO:0005737">
    <property type="term" value="C:cytoplasm"/>
    <property type="evidence" value="ECO:0007669"/>
    <property type="project" value="TreeGrafter"/>
</dbReference>
<dbReference type="InterPro" id="IPR048304">
    <property type="entry name" value="UbiD_Rift_dom"/>
</dbReference>
<evidence type="ECO:0000259" key="5">
    <source>
        <dbReference type="Pfam" id="PF20696"/>
    </source>
</evidence>
<dbReference type="PANTHER" id="PTHR30108:SF17">
    <property type="entry name" value="FERULIC ACID DECARBOXYLASE 1"/>
    <property type="match status" value="1"/>
</dbReference>
<dbReference type="EMBL" id="KF901019">
    <property type="protein sequence ID" value="AIF15079.1"/>
    <property type="molecule type" value="Genomic_DNA"/>
</dbReference>
<feature type="domain" description="3-octaprenyl-4-hydroxybenzoate carboxy-lyase-like C-terminal" evidence="5">
    <location>
        <begin position="323"/>
        <end position="446"/>
    </location>
</feature>